<evidence type="ECO:0000313" key="1">
    <source>
        <dbReference type="EMBL" id="QTA82148.1"/>
    </source>
</evidence>
<dbReference type="EMBL" id="CP061799">
    <property type="protein sequence ID" value="QTA82148.1"/>
    <property type="molecule type" value="Genomic_DNA"/>
</dbReference>
<name>A0A975BB25_9BACT</name>
<evidence type="ECO:0000313" key="2">
    <source>
        <dbReference type="Proteomes" id="UP000663720"/>
    </source>
</evidence>
<accession>A0A975BB25</accession>
<sequence length="54" mass="6010">MKEKAKNISLSNTNLCYKGGGVMKGTRHKDNPRKSGLNNLAKFGQKCCKKQKRA</sequence>
<dbReference type="KEGG" id="dli:dnl_45150"/>
<protein>
    <submittedName>
        <fullName evidence="1">Uncharacterized protein</fullName>
    </submittedName>
</protein>
<proteinExistence type="predicted"/>
<dbReference type="Proteomes" id="UP000663720">
    <property type="component" value="Chromosome"/>
</dbReference>
<gene>
    <name evidence="1" type="ORF">dnl_45150</name>
</gene>
<organism evidence="1 2">
    <name type="scientific">Desulfonema limicola</name>
    <dbReference type="NCBI Taxonomy" id="45656"/>
    <lineage>
        <taxon>Bacteria</taxon>
        <taxon>Pseudomonadati</taxon>
        <taxon>Thermodesulfobacteriota</taxon>
        <taxon>Desulfobacteria</taxon>
        <taxon>Desulfobacterales</taxon>
        <taxon>Desulfococcaceae</taxon>
        <taxon>Desulfonema</taxon>
    </lineage>
</organism>
<keyword evidence="2" id="KW-1185">Reference proteome</keyword>
<dbReference type="AlphaFoldDB" id="A0A975BB25"/>
<reference evidence="1" key="1">
    <citation type="journal article" date="2021" name="Microb. Physiol.">
        <title>Proteogenomic Insights into the Physiology of Marine, Sulfate-Reducing, Filamentous Desulfonema limicola and Desulfonema magnum.</title>
        <authorList>
            <person name="Schnaars V."/>
            <person name="Wohlbrand L."/>
            <person name="Scheve S."/>
            <person name="Hinrichs C."/>
            <person name="Reinhardt R."/>
            <person name="Rabus R."/>
        </authorList>
    </citation>
    <scope>NUCLEOTIDE SEQUENCE</scope>
    <source>
        <strain evidence="1">5ac10</strain>
    </source>
</reference>